<dbReference type="InterPro" id="IPR001155">
    <property type="entry name" value="OxRdtase_FMN_N"/>
</dbReference>
<comment type="caution">
    <text evidence="4">The sequence shown here is derived from an EMBL/GenBank/DDBJ whole genome shotgun (WGS) entry which is preliminary data.</text>
</comment>
<dbReference type="InterPro" id="IPR051799">
    <property type="entry name" value="NADH_flavin_oxidoreductase"/>
</dbReference>
<evidence type="ECO:0000313" key="5">
    <source>
        <dbReference type="Proteomes" id="UP000245168"/>
    </source>
</evidence>
<keyword evidence="2" id="KW-0560">Oxidoreductase</keyword>
<evidence type="ECO:0000256" key="1">
    <source>
        <dbReference type="ARBA" id="ARBA00022630"/>
    </source>
</evidence>
<dbReference type="GO" id="GO:0016491">
    <property type="term" value="F:oxidoreductase activity"/>
    <property type="evidence" value="ECO:0007669"/>
    <property type="project" value="UniProtKB-KW"/>
</dbReference>
<reference evidence="5" key="1">
    <citation type="submission" date="2018-05" db="EMBL/GenBank/DDBJ databases">
        <authorList>
            <person name="Liu B.-T."/>
        </authorList>
    </citation>
    <scope>NUCLEOTIDE SEQUENCE [LARGE SCALE GENOMIC DNA]</scope>
    <source>
        <strain evidence="5">WD6-1</strain>
    </source>
</reference>
<evidence type="ECO:0000259" key="3">
    <source>
        <dbReference type="Pfam" id="PF00724"/>
    </source>
</evidence>
<keyword evidence="1" id="KW-0285">Flavoprotein</keyword>
<dbReference type="Pfam" id="PF00724">
    <property type="entry name" value="Oxidored_FMN"/>
    <property type="match status" value="1"/>
</dbReference>
<dbReference type="AlphaFoldDB" id="A0A2U2BVU2"/>
<accession>A0A2U2BVU2</accession>
<gene>
    <name evidence="4" type="ORF">DDZ18_00395</name>
</gene>
<dbReference type="EMBL" id="QEXV01000001">
    <property type="protein sequence ID" value="PWE18110.1"/>
    <property type="molecule type" value="Genomic_DNA"/>
</dbReference>
<dbReference type="OrthoDB" id="9784632at2"/>
<keyword evidence="5" id="KW-1185">Reference proteome</keyword>
<dbReference type="CDD" id="cd04733">
    <property type="entry name" value="OYE_like_2_FMN"/>
    <property type="match status" value="1"/>
</dbReference>
<proteinExistence type="predicted"/>
<name>A0A2U2BVU2_9PROT</name>
<dbReference type="PANTHER" id="PTHR43656:SF2">
    <property type="entry name" value="BINDING OXIDOREDUCTASE, PUTATIVE (AFU_ORTHOLOGUE AFUA_2G08260)-RELATED"/>
    <property type="match status" value="1"/>
</dbReference>
<dbReference type="SUPFAM" id="SSF51395">
    <property type="entry name" value="FMN-linked oxidoreductases"/>
    <property type="match status" value="1"/>
</dbReference>
<dbReference type="Proteomes" id="UP000245168">
    <property type="component" value="Unassembled WGS sequence"/>
</dbReference>
<organism evidence="4 5">
    <name type="scientific">Marinicauda salina</name>
    <dbReference type="NCBI Taxonomy" id="2135793"/>
    <lineage>
        <taxon>Bacteria</taxon>
        <taxon>Pseudomonadati</taxon>
        <taxon>Pseudomonadota</taxon>
        <taxon>Alphaproteobacteria</taxon>
        <taxon>Maricaulales</taxon>
        <taxon>Maricaulaceae</taxon>
        <taxon>Marinicauda</taxon>
    </lineage>
</organism>
<dbReference type="PANTHER" id="PTHR43656">
    <property type="entry name" value="BINDING OXIDOREDUCTASE, PUTATIVE (AFU_ORTHOLOGUE AFUA_2G08260)-RELATED"/>
    <property type="match status" value="1"/>
</dbReference>
<dbReference type="GO" id="GO:0010181">
    <property type="term" value="F:FMN binding"/>
    <property type="evidence" value="ECO:0007669"/>
    <property type="project" value="InterPro"/>
</dbReference>
<sequence>MSITSPVTLPCGVEFPNRLAKAAMTEGLAGAGGRAGLRLTQLYETWAAGGAGLLLTGNIMVDGRYRERPGNVVVEGAQDAVARGGLESLAQAAKAGGGAALAQISHAGRQSPKAVAAEPVGPSAVPMKLPGGLFGKPRALSTDEIRDVIARFSHAAKVLCEAGFDGVQIHAAHGYLISEFLNPLANRRDDEWGGSLENRARLLIETVRAVREAIGPDKAVSVKLNSSDFQKGGFSFADCLEVVGMLDREGVDLLEISGGNYEQPRMMGLEGLEPVFEEDVRASTRAREAYFMAYAAEVVREAKTPVMVTGGFRTKAAMEAALEEGVAAIGIARPLCVEPDAPAKLLAGAQDGLPSWEKRLRLGPGWLGPHSTSDVMKAANGFAAMAFFYRNIIRLGDGRPTRRSMNPWGVLIAHQMRERAEAKRVARS</sequence>
<evidence type="ECO:0000256" key="2">
    <source>
        <dbReference type="ARBA" id="ARBA00023002"/>
    </source>
</evidence>
<protein>
    <submittedName>
        <fullName evidence="4">NADH:flavin oxidoreductase</fullName>
    </submittedName>
</protein>
<dbReference type="Gene3D" id="3.20.20.70">
    <property type="entry name" value="Aldolase class I"/>
    <property type="match status" value="1"/>
</dbReference>
<feature type="domain" description="NADH:flavin oxidoreductase/NADH oxidase N-terminal" evidence="3">
    <location>
        <begin position="13"/>
        <end position="348"/>
    </location>
</feature>
<dbReference type="InterPro" id="IPR013785">
    <property type="entry name" value="Aldolase_TIM"/>
</dbReference>
<evidence type="ECO:0000313" key="4">
    <source>
        <dbReference type="EMBL" id="PWE18110.1"/>
    </source>
</evidence>